<sequence>MTTIFSISQSILFLDANNKSFAFKRLVSYHQKTCFNSVLKQVFYRQTIVYYNHLIYKRITGHINSFSEDFIYIFYKEIITILTSRISPCPKSRQQKTD</sequence>
<dbReference type="EMBL" id="AP006841">
    <property type="protein sequence ID" value="BAD50803.1"/>
    <property type="molecule type" value="Genomic_DNA"/>
</dbReference>
<name>Q64NX9_BACFR</name>
<reference evidence="1 2" key="1">
    <citation type="journal article" date="2004" name="Proc. Natl. Acad. Sci. U.S.A.">
        <title>Genomic analysis of Bacteroides fragilis reveals extensive DNA inversions regulating cell surface adaptation.</title>
        <authorList>
            <person name="Kuwahara T."/>
            <person name="Yamashita A."/>
            <person name="Hirakawa H."/>
            <person name="Nakayama H."/>
            <person name="Toh H."/>
            <person name="Okada N."/>
            <person name="Kuhara S."/>
            <person name="Hattori M."/>
            <person name="Hayashi T."/>
            <person name="Ohnishi Y."/>
        </authorList>
    </citation>
    <scope>NUCLEOTIDE SEQUENCE [LARGE SCALE GENOMIC DNA]</scope>
    <source>
        <strain evidence="1 2">YCH46</strain>
    </source>
</reference>
<dbReference type="KEGG" id="bfr:BF4061"/>
<evidence type="ECO:0000313" key="2">
    <source>
        <dbReference type="Proteomes" id="UP000002197"/>
    </source>
</evidence>
<dbReference type="HOGENOM" id="CLU_182033_0_0_10"/>
<accession>Q64NX9</accession>
<dbReference type="Proteomes" id="UP000002197">
    <property type="component" value="Chromosome"/>
</dbReference>
<gene>
    <name evidence="1" type="ordered locus">BF4061</name>
</gene>
<organism evidence="1 2">
    <name type="scientific">Bacteroides fragilis (strain YCH46)</name>
    <dbReference type="NCBI Taxonomy" id="295405"/>
    <lineage>
        <taxon>Bacteria</taxon>
        <taxon>Pseudomonadati</taxon>
        <taxon>Bacteroidota</taxon>
        <taxon>Bacteroidia</taxon>
        <taxon>Bacteroidales</taxon>
        <taxon>Bacteroidaceae</taxon>
        <taxon>Bacteroides</taxon>
    </lineage>
</organism>
<dbReference type="AlphaFoldDB" id="Q64NX9"/>
<evidence type="ECO:0000313" key="1">
    <source>
        <dbReference type="EMBL" id="BAD50803.1"/>
    </source>
</evidence>
<proteinExistence type="predicted"/>
<dbReference type="STRING" id="295405.BF4061"/>
<protein>
    <submittedName>
        <fullName evidence="1">Uncharacterized protein</fullName>
    </submittedName>
</protein>